<comment type="caution">
    <text evidence="1">The sequence shown here is derived from an EMBL/GenBank/DDBJ whole genome shotgun (WGS) entry which is preliminary data.</text>
</comment>
<evidence type="ECO:0000313" key="1">
    <source>
        <dbReference type="EMBL" id="GAA5532036.1"/>
    </source>
</evidence>
<reference evidence="1 2" key="1">
    <citation type="submission" date="2024-02" db="EMBL/GenBank/DDBJ databases">
        <title>Deinococcus aluminii NBRC 112889.</title>
        <authorList>
            <person name="Ichikawa N."/>
            <person name="Katano-Makiyama Y."/>
            <person name="Hidaka K."/>
        </authorList>
    </citation>
    <scope>NUCLEOTIDE SEQUENCE [LARGE SCALE GENOMIC DNA]</scope>
    <source>
        <strain evidence="1 2">NBRC 112889</strain>
    </source>
</reference>
<protein>
    <submittedName>
        <fullName evidence="1">Uncharacterized protein</fullName>
    </submittedName>
</protein>
<name>A0ABP9X9G9_9DEIO</name>
<organism evidence="1 2">
    <name type="scientific">Deinococcus aluminii</name>
    <dbReference type="NCBI Taxonomy" id="1656885"/>
    <lineage>
        <taxon>Bacteria</taxon>
        <taxon>Thermotogati</taxon>
        <taxon>Deinococcota</taxon>
        <taxon>Deinococci</taxon>
        <taxon>Deinococcales</taxon>
        <taxon>Deinococcaceae</taxon>
        <taxon>Deinococcus</taxon>
    </lineage>
</organism>
<keyword evidence="2" id="KW-1185">Reference proteome</keyword>
<accession>A0ABP9X9G9</accession>
<sequence>MRRHALSQRAGGGFLLLLLAALPFLAWPLLWLKTSDSAMLQRQEKDADALFRAAPLATLTGMVKVSGPVDRLEGRYLARSIWAGNPLGARLRAAGWTWVDQFGAVTVYRRAGAHLTTSCRRFSAGFDVCQVQTELASG</sequence>
<dbReference type="RefSeq" id="WP_345450753.1">
    <property type="nucleotide sequence ID" value="NZ_BAABRV010000001.1"/>
</dbReference>
<dbReference type="Proteomes" id="UP001404956">
    <property type="component" value="Unassembled WGS sequence"/>
</dbReference>
<dbReference type="EMBL" id="BAABRV010000001">
    <property type="protein sequence ID" value="GAA5532036.1"/>
    <property type="molecule type" value="Genomic_DNA"/>
</dbReference>
<proteinExistence type="predicted"/>
<evidence type="ECO:0000313" key="2">
    <source>
        <dbReference type="Proteomes" id="UP001404956"/>
    </source>
</evidence>
<gene>
    <name evidence="1" type="ORF">Dalu01_00413</name>
</gene>